<evidence type="ECO:0000313" key="3">
    <source>
        <dbReference type="Proteomes" id="UP001482513"/>
    </source>
</evidence>
<reference evidence="2 3" key="1">
    <citation type="submission" date="2022-04" db="EMBL/GenBank/DDBJ databases">
        <title>Positive selection, recombination, and allopatry shape intraspecific diversity of widespread and dominant cyanobacteria.</title>
        <authorList>
            <person name="Wei J."/>
            <person name="Shu W."/>
            <person name="Hu C."/>
        </authorList>
    </citation>
    <scope>NUCLEOTIDE SEQUENCE [LARGE SCALE GENOMIC DNA]</scope>
    <source>
        <strain evidence="2 3">DQ-A4</strain>
    </source>
</reference>
<proteinExistence type="predicted"/>
<protein>
    <submittedName>
        <fullName evidence="2">Uncharacterized protein</fullName>
    </submittedName>
</protein>
<keyword evidence="1" id="KW-0812">Transmembrane</keyword>
<dbReference type="Proteomes" id="UP001482513">
    <property type="component" value="Unassembled WGS sequence"/>
</dbReference>
<keyword evidence="1" id="KW-1133">Transmembrane helix</keyword>
<evidence type="ECO:0000313" key="2">
    <source>
        <dbReference type="EMBL" id="MEP0949718.1"/>
    </source>
</evidence>
<organism evidence="2 3">
    <name type="scientific">Leptolyngbya subtilissima DQ-A4</name>
    <dbReference type="NCBI Taxonomy" id="2933933"/>
    <lineage>
        <taxon>Bacteria</taxon>
        <taxon>Bacillati</taxon>
        <taxon>Cyanobacteriota</taxon>
        <taxon>Cyanophyceae</taxon>
        <taxon>Leptolyngbyales</taxon>
        <taxon>Leptolyngbyaceae</taxon>
        <taxon>Leptolyngbya group</taxon>
        <taxon>Leptolyngbya</taxon>
    </lineage>
</organism>
<feature type="transmembrane region" description="Helical" evidence="1">
    <location>
        <begin position="29"/>
        <end position="52"/>
    </location>
</feature>
<accession>A0ABV0KAH6</accession>
<keyword evidence="3" id="KW-1185">Reference proteome</keyword>
<sequence>MPPSLLTQPQHHRQGKFNLLRWYRNLSPFARLAPISAVLLLAVVAVTAITGYRAEKRLVTPPAFEAYDFAADDPLAVAERLASMRTNGDYAEEDYAVALSEVLGHYDAWIAKETASVLEYPLNQESLRLLEAAKAEVQEGRLVNVDPLAQIDLEYCRDILEPHQCVLLRYAAEGLQWAAVGFAGGKDVTIAEGLGNGVYGNWRPLPAIYQIQMGLTRYYAAVRAMFPLSAQHEDATEVLQALANLREGVLNVEYYLPGAQSPVRVPTTAVPETTPAEVIQEVMK</sequence>
<dbReference type="RefSeq" id="WP_190707910.1">
    <property type="nucleotide sequence ID" value="NZ_JAMPKX010000014.1"/>
</dbReference>
<comment type="caution">
    <text evidence="2">The sequence shown here is derived from an EMBL/GenBank/DDBJ whole genome shotgun (WGS) entry which is preliminary data.</text>
</comment>
<dbReference type="EMBL" id="JAMPKX010000014">
    <property type="protein sequence ID" value="MEP0949718.1"/>
    <property type="molecule type" value="Genomic_DNA"/>
</dbReference>
<gene>
    <name evidence="2" type="ORF">NC992_22765</name>
</gene>
<evidence type="ECO:0000256" key="1">
    <source>
        <dbReference type="SAM" id="Phobius"/>
    </source>
</evidence>
<name>A0ABV0KAH6_9CYAN</name>
<keyword evidence="1" id="KW-0472">Membrane</keyword>